<protein>
    <submittedName>
        <fullName evidence="1">Uncharacterized protein</fullName>
    </submittedName>
</protein>
<reference evidence="1" key="1">
    <citation type="journal article" date="2023" name="bioRxiv">
        <title>Scaffold-level genome assemblies of two parasitoid biocontrol wasps reveal the parthenogenesis mechanism and an associated novel virus.</title>
        <authorList>
            <person name="Inwood S."/>
            <person name="Skelly J."/>
            <person name="Guhlin J."/>
            <person name="Harrop T."/>
            <person name="Goldson S."/>
            <person name="Dearden P."/>
        </authorList>
    </citation>
    <scope>NUCLEOTIDE SEQUENCE</scope>
    <source>
        <strain evidence="1">Irish</strain>
        <tissue evidence="1">Whole body</tissue>
    </source>
</reference>
<reference evidence="1" key="2">
    <citation type="submission" date="2023-03" db="EMBL/GenBank/DDBJ databases">
        <authorList>
            <person name="Inwood S.N."/>
            <person name="Skelly J.G."/>
            <person name="Guhlin J."/>
            <person name="Harrop T.W.R."/>
            <person name="Goldson S.G."/>
            <person name="Dearden P.K."/>
        </authorList>
    </citation>
    <scope>NUCLEOTIDE SEQUENCE</scope>
    <source>
        <strain evidence="1">Irish</strain>
        <tissue evidence="1">Whole body</tissue>
    </source>
</reference>
<evidence type="ECO:0000313" key="2">
    <source>
        <dbReference type="Proteomes" id="UP001168990"/>
    </source>
</evidence>
<evidence type="ECO:0000313" key="1">
    <source>
        <dbReference type="EMBL" id="KAK0169303.1"/>
    </source>
</evidence>
<comment type="caution">
    <text evidence="1">The sequence shown here is derived from an EMBL/GenBank/DDBJ whole genome shotgun (WGS) entry which is preliminary data.</text>
</comment>
<gene>
    <name evidence="1" type="ORF">PV328_012226</name>
</gene>
<sequence length="144" mass="15456">IFRKYPNKYESIISTLCENSDKLDESADADDYSRVSWKENDAQLSAEVISAQESLIGDLLSVWISVSESTVAAATFGGSSGMGFLGGGLDRILSGSDTNAPTIVSQTTTGLLGSIHSQWCYVISRSNCGKNAAEQCFHNCKKKC</sequence>
<keyword evidence="2" id="KW-1185">Reference proteome</keyword>
<dbReference type="AlphaFoldDB" id="A0AA39FGY7"/>
<accession>A0AA39FGY7</accession>
<organism evidence="1 2">
    <name type="scientific">Microctonus aethiopoides</name>
    <dbReference type="NCBI Taxonomy" id="144406"/>
    <lineage>
        <taxon>Eukaryota</taxon>
        <taxon>Metazoa</taxon>
        <taxon>Ecdysozoa</taxon>
        <taxon>Arthropoda</taxon>
        <taxon>Hexapoda</taxon>
        <taxon>Insecta</taxon>
        <taxon>Pterygota</taxon>
        <taxon>Neoptera</taxon>
        <taxon>Endopterygota</taxon>
        <taxon>Hymenoptera</taxon>
        <taxon>Apocrita</taxon>
        <taxon>Ichneumonoidea</taxon>
        <taxon>Braconidae</taxon>
        <taxon>Euphorinae</taxon>
        <taxon>Microctonus</taxon>
    </lineage>
</organism>
<dbReference type="EMBL" id="JAQQBS010000742">
    <property type="protein sequence ID" value="KAK0169303.1"/>
    <property type="molecule type" value="Genomic_DNA"/>
</dbReference>
<feature type="non-terminal residue" evidence="1">
    <location>
        <position position="1"/>
    </location>
</feature>
<proteinExistence type="predicted"/>
<dbReference type="Proteomes" id="UP001168990">
    <property type="component" value="Unassembled WGS sequence"/>
</dbReference>
<name>A0AA39FGY7_9HYME</name>